<dbReference type="Pfam" id="PF00005">
    <property type="entry name" value="ABC_tran"/>
    <property type="match status" value="1"/>
</dbReference>
<organism evidence="10 11">
    <name type="scientific">Rubellimicrobium aerolatum</name>
    <dbReference type="NCBI Taxonomy" id="490979"/>
    <lineage>
        <taxon>Bacteria</taxon>
        <taxon>Pseudomonadati</taxon>
        <taxon>Pseudomonadota</taxon>
        <taxon>Alphaproteobacteria</taxon>
        <taxon>Rhodobacterales</taxon>
        <taxon>Roseobacteraceae</taxon>
        <taxon>Rubellimicrobium</taxon>
    </lineage>
</organism>
<feature type="transmembrane region" description="Helical" evidence="7">
    <location>
        <begin position="127"/>
        <end position="150"/>
    </location>
</feature>
<evidence type="ECO:0000256" key="2">
    <source>
        <dbReference type="ARBA" id="ARBA00022692"/>
    </source>
</evidence>
<protein>
    <submittedName>
        <fullName evidence="10">ABC transporter ATP-binding protein</fullName>
    </submittedName>
</protein>
<dbReference type="Gene3D" id="1.20.1560.10">
    <property type="entry name" value="ABC transporter type 1, transmembrane domain"/>
    <property type="match status" value="1"/>
</dbReference>
<dbReference type="InterPro" id="IPR003593">
    <property type="entry name" value="AAA+_ATPase"/>
</dbReference>
<dbReference type="InterPro" id="IPR011527">
    <property type="entry name" value="ABC1_TM_dom"/>
</dbReference>
<keyword evidence="6 7" id="KW-0472">Membrane</keyword>
<dbReference type="RefSeq" id="WP_209837879.1">
    <property type="nucleotide sequence ID" value="NZ_JAGGJP010000002.1"/>
</dbReference>
<dbReference type="PROSITE" id="PS50893">
    <property type="entry name" value="ABC_TRANSPORTER_2"/>
    <property type="match status" value="1"/>
</dbReference>
<dbReference type="InterPro" id="IPR003439">
    <property type="entry name" value="ABC_transporter-like_ATP-bd"/>
</dbReference>
<keyword evidence="3" id="KW-0547">Nucleotide-binding</keyword>
<dbReference type="SUPFAM" id="SSF52540">
    <property type="entry name" value="P-loop containing nucleoside triphosphate hydrolases"/>
    <property type="match status" value="1"/>
</dbReference>
<dbReference type="InterPro" id="IPR027417">
    <property type="entry name" value="P-loop_NTPase"/>
</dbReference>
<evidence type="ECO:0000256" key="3">
    <source>
        <dbReference type="ARBA" id="ARBA00022741"/>
    </source>
</evidence>
<feature type="domain" description="ABC transporter" evidence="8">
    <location>
        <begin position="332"/>
        <end position="551"/>
    </location>
</feature>
<dbReference type="SUPFAM" id="SSF90123">
    <property type="entry name" value="ABC transporter transmembrane region"/>
    <property type="match status" value="1"/>
</dbReference>
<name>A0ABW0S957_9RHOB</name>
<gene>
    <name evidence="10" type="ORF">ACFPOC_03355</name>
</gene>
<dbReference type="InterPro" id="IPR039421">
    <property type="entry name" value="Type_1_exporter"/>
</dbReference>
<dbReference type="Proteomes" id="UP001596056">
    <property type="component" value="Unassembled WGS sequence"/>
</dbReference>
<evidence type="ECO:0000259" key="8">
    <source>
        <dbReference type="PROSITE" id="PS50893"/>
    </source>
</evidence>
<dbReference type="PROSITE" id="PS50929">
    <property type="entry name" value="ABC_TM1F"/>
    <property type="match status" value="1"/>
</dbReference>
<dbReference type="EMBL" id="JBHSNA010000002">
    <property type="protein sequence ID" value="MFC5565450.1"/>
    <property type="molecule type" value="Genomic_DNA"/>
</dbReference>
<evidence type="ECO:0000313" key="11">
    <source>
        <dbReference type="Proteomes" id="UP001596056"/>
    </source>
</evidence>
<keyword evidence="4 10" id="KW-0067">ATP-binding</keyword>
<reference evidence="11" key="1">
    <citation type="journal article" date="2019" name="Int. J. Syst. Evol. Microbiol.">
        <title>The Global Catalogue of Microorganisms (GCM) 10K type strain sequencing project: providing services to taxonomists for standard genome sequencing and annotation.</title>
        <authorList>
            <consortium name="The Broad Institute Genomics Platform"/>
            <consortium name="The Broad Institute Genome Sequencing Center for Infectious Disease"/>
            <person name="Wu L."/>
            <person name="Ma J."/>
        </authorList>
    </citation>
    <scope>NUCLEOTIDE SEQUENCE [LARGE SCALE GENOMIC DNA]</scope>
    <source>
        <strain evidence="11">KACC 11588</strain>
    </source>
</reference>
<comment type="caution">
    <text evidence="10">The sequence shown here is derived from an EMBL/GenBank/DDBJ whole genome shotgun (WGS) entry which is preliminary data.</text>
</comment>
<evidence type="ECO:0000313" key="10">
    <source>
        <dbReference type="EMBL" id="MFC5565450.1"/>
    </source>
</evidence>
<dbReference type="PANTHER" id="PTHR43394">
    <property type="entry name" value="ATP-DEPENDENT PERMEASE MDL1, MITOCHONDRIAL"/>
    <property type="match status" value="1"/>
</dbReference>
<feature type="domain" description="ABC transmembrane type-1" evidence="9">
    <location>
        <begin position="18"/>
        <end position="299"/>
    </location>
</feature>
<evidence type="ECO:0000256" key="1">
    <source>
        <dbReference type="ARBA" id="ARBA00004651"/>
    </source>
</evidence>
<evidence type="ECO:0000256" key="4">
    <source>
        <dbReference type="ARBA" id="ARBA00022840"/>
    </source>
</evidence>
<comment type="subcellular location">
    <subcellularLocation>
        <location evidence="1">Cell membrane</location>
        <topology evidence="1">Multi-pass membrane protein</topology>
    </subcellularLocation>
</comment>
<keyword evidence="11" id="KW-1185">Reference proteome</keyword>
<feature type="transmembrane region" description="Helical" evidence="7">
    <location>
        <begin position="156"/>
        <end position="174"/>
    </location>
</feature>
<feature type="transmembrane region" description="Helical" evidence="7">
    <location>
        <begin position="54"/>
        <end position="73"/>
    </location>
</feature>
<dbReference type="PANTHER" id="PTHR43394:SF1">
    <property type="entry name" value="ATP-BINDING CASSETTE SUB-FAMILY B MEMBER 10, MITOCHONDRIAL"/>
    <property type="match status" value="1"/>
</dbReference>
<dbReference type="Pfam" id="PF00664">
    <property type="entry name" value="ABC_membrane"/>
    <property type="match status" value="1"/>
</dbReference>
<feature type="transmembrane region" description="Helical" evidence="7">
    <location>
        <begin position="276"/>
        <end position="297"/>
    </location>
</feature>
<dbReference type="Gene3D" id="3.40.50.300">
    <property type="entry name" value="P-loop containing nucleotide triphosphate hydrolases"/>
    <property type="match status" value="1"/>
</dbReference>
<feature type="transmembrane region" description="Helical" evidence="7">
    <location>
        <begin position="236"/>
        <end position="256"/>
    </location>
</feature>
<dbReference type="SMART" id="SM00382">
    <property type="entry name" value="AAA"/>
    <property type="match status" value="1"/>
</dbReference>
<proteinExistence type="predicted"/>
<dbReference type="GO" id="GO:0005524">
    <property type="term" value="F:ATP binding"/>
    <property type="evidence" value="ECO:0007669"/>
    <property type="project" value="UniProtKB-KW"/>
</dbReference>
<evidence type="ECO:0000256" key="7">
    <source>
        <dbReference type="SAM" id="Phobius"/>
    </source>
</evidence>
<evidence type="ECO:0000256" key="5">
    <source>
        <dbReference type="ARBA" id="ARBA00022989"/>
    </source>
</evidence>
<evidence type="ECO:0000256" key="6">
    <source>
        <dbReference type="ARBA" id="ARBA00023136"/>
    </source>
</evidence>
<dbReference type="InterPro" id="IPR036640">
    <property type="entry name" value="ABC1_TM_sf"/>
</dbReference>
<accession>A0ABW0S957</accession>
<evidence type="ECO:0000259" key="9">
    <source>
        <dbReference type="PROSITE" id="PS50929"/>
    </source>
</evidence>
<keyword evidence="2 7" id="KW-0812">Transmembrane</keyword>
<sequence>MTLAHLLDLARPHRAALLLMVLLGTAETGALLALPALGGRLAGHVLDAAGASPLPAALLLGLALAGAAALRALSAVVSGRTAAAILAGLRTRVHDHLQSLPLAVHQRHAQGDLLALATFEIARLGDFLAVTLVGLPAQLLTALGAVVLMARIDPGLALAVPLAVPVFFLALRVAGRRLRALAQRTQEAEADLVAAAAEDLALLPAIRSFVREDAASARFARRAERVRELEARENDIQATLSPLTGLVAGLGAVALLALSGRGLRAGTTSPAEMVSLFLYAALLTRPVADLALVYGRVQAARGILARLGALLDEAPEPGHDAPLRMARAQGDIAFEDLRFAHPDREEALRGVALSVRAGETLALTGPNGAGKSTMIALLLRFMDPSGGAVRLDGTDIRDIRLADLRRQIGWVPQCPLLLDASVRDNIAFGLEGATDAQVERAARLAQAHDMILSLPQGYATRIGENGVRLSGGQGQRIALARALIADPPVLVLDEATSMFDLDAEAAFVAAAAAALRDRTVILVTHRPAMLALADRIVTLEDGRIVAQRAAA</sequence>
<keyword evidence="5 7" id="KW-1133">Transmembrane helix</keyword>